<keyword evidence="2" id="KW-1133">Transmembrane helix</keyword>
<sequence>MRFAIEKIFLWWLFYSMVGWVWETGLNLVLRRKWVDRGILNGPLCPIYGFGAASVIFLLHDVDNPIALFLSSGMLACTLEYFSSWAVEKLFHMRLWDYTGKPFNINGRIYLNGFLAFGIGAAVVKEYVQPWVSDVLDSWQPLTLDILTIIFTLVLVTDVSFTLAGLLSFDNRITRLQRELEEYEARGRERFDERFAATEAHAREVLSWQQQRLIQAFPTMTSVRDSRIVRHLREAMSRHDSRKR</sequence>
<feature type="transmembrane region" description="Helical" evidence="2">
    <location>
        <begin position="12"/>
        <end position="30"/>
    </location>
</feature>
<name>W4N6S2_9BIFI</name>
<feature type="transmembrane region" description="Helical" evidence="2">
    <location>
        <begin position="148"/>
        <end position="169"/>
    </location>
</feature>
<dbReference type="GeneID" id="97502041"/>
<protein>
    <submittedName>
        <fullName evidence="3">Transporter</fullName>
    </submittedName>
</protein>
<feature type="coiled-coil region" evidence="1">
    <location>
        <begin position="166"/>
        <end position="193"/>
    </location>
</feature>
<feature type="transmembrane region" description="Helical" evidence="2">
    <location>
        <begin position="42"/>
        <end position="60"/>
    </location>
</feature>
<dbReference type="EMBL" id="AZMV01000007">
    <property type="protein sequence ID" value="ETY70719.1"/>
    <property type="molecule type" value="Genomic_DNA"/>
</dbReference>
<comment type="caution">
    <text evidence="3">The sequence shown here is derived from an EMBL/GenBank/DDBJ whole genome shotgun (WGS) entry which is preliminary data.</text>
</comment>
<evidence type="ECO:0000256" key="1">
    <source>
        <dbReference type="SAM" id="Coils"/>
    </source>
</evidence>
<feature type="transmembrane region" description="Helical" evidence="2">
    <location>
        <begin position="66"/>
        <end position="88"/>
    </location>
</feature>
<dbReference type="OrthoDB" id="9789229at2"/>
<dbReference type="InterPro" id="IPR010540">
    <property type="entry name" value="CmpB_TMEM229"/>
</dbReference>
<dbReference type="PATRIC" id="fig|1435051.3.peg.1562"/>
<evidence type="ECO:0000256" key="2">
    <source>
        <dbReference type="SAM" id="Phobius"/>
    </source>
</evidence>
<proteinExistence type="predicted"/>
<organism evidence="3 4">
    <name type="scientific">Bifidobacterium moukalabense DSM 27321</name>
    <dbReference type="NCBI Taxonomy" id="1435051"/>
    <lineage>
        <taxon>Bacteria</taxon>
        <taxon>Bacillati</taxon>
        <taxon>Actinomycetota</taxon>
        <taxon>Actinomycetes</taxon>
        <taxon>Bifidobacteriales</taxon>
        <taxon>Bifidobacteriaceae</taxon>
        <taxon>Bifidobacterium</taxon>
    </lineage>
</organism>
<keyword evidence="2" id="KW-0812">Transmembrane</keyword>
<feature type="transmembrane region" description="Helical" evidence="2">
    <location>
        <begin position="109"/>
        <end position="128"/>
    </location>
</feature>
<dbReference type="AlphaFoldDB" id="W4N6S2"/>
<dbReference type="STRING" id="1435051.BMOU_1578"/>
<dbReference type="Proteomes" id="UP000019155">
    <property type="component" value="Unassembled WGS sequence"/>
</dbReference>
<keyword evidence="4" id="KW-1185">Reference proteome</keyword>
<evidence type="ECO:0000313" key="3">
    <source>
        <dbReference type="EMBL" id="ETY70719.1"/>
    </source>
</evidence>
<dbReference type="eggNOG" id="COG4905">
    <property type="taxonomic scope" value="Bacteria"/>
</dbReference>
<accession>W4N6S2</accession>
<reference evidence="3 4" key="1">
    <citation type="journal article" date="2014" name="Genome Announc.">
        <title>The Genome Sequence of Bifidobacterium moukalabense DSM 27321 Highlights the Close Phylogenetic Relatedness with the Bifidobacterium dentium Taxon.</title>
        <authorList>
            <person name="Lugli G.A."/>
            <person name="Duranti S."/>
            <person name="Milani C."/>
            <person name="Turroni F."/>
            <person name="Viappiani A."/>
            <person name="Mangifesta M."/>
            <person name="van Sinderen D."/>
            <person name="Ventura M."/>
        </authorList>
    </citation>
    <scope>NUCLEOTIDE SEQUENCE [LARGE SCALE GENOMIC DNA]</scope>
    <source>
        <strain evidence="3 4">DSM 27321</strain>
    </source>
</reference>
<keyword evidence="2" id="KW-0472">Membrane</keyword>
<gene>
    <name evidence="3" type="ORF">BMOU_1578</name>
</gene>
<dbReference type="Pfam" id="PF06541">
    <property type="entry name" value="ABC_trans_CmpB"/>
    <property type="match status" value="1"/>
</dbReference>
<evidence type="ECO:0000313" key="4">
    <source>
        <dbReference type="Proteomes" id="UP000019155"/>
    </source>
</evidence>
<dbReference type="RefSeq" id="WP_034876472.1">
    <property type="nucleotide sequence ID" value="NZ_AZMV01000007.1"/>
</dbReference>
<keyword evidence="1" id="KW-0175">Coiled coil</keyword>